<sequence>MLELVTIENLHTHKGKAMNPILAILKEHNVSDEQAKELFQTLTENPMMAMAVIGQLGIPPEKLQQLMGLVMQNPALIKEAVEELGLDFSKVEAAKAQLQK</sequence>
<dbReference type="EMBL" id="BPEY01000079">
    <property type="protein sequence ID" value="GIU50082.1"/>
    <property type="molecule type" value="Genomic_DNA"/>
</dbReference>
<evidence type="ECO:0000313" key="1">
    <source>
        <dbReference type="EMBL" id="GIU50082.1"/>
    </source>
</evidence>
<evidence type="ECO:0000313" key="2">
    <source>
        <dbReference type="Proteomes" id="UP000887104"/>
    </source>
</evidence>
<dbReference type="Proteomes" id="UP000887104">
    <property type="component" value="Unassembled WGS sequence"/>
</dbReference>
<proteinExistence type="predicted"/>
<dbReference type="InterPro" id="IPR021376">
    <property type="entry name" value="DUF2999"/>
</dbReference>
<reference evidence="1" key="1">
    <citation type="submission" date="2021-05" db="EMBL/GenBank/DDBJ databases">
        <title>Molecular characterization for Shewanella algae harboring chromosomal blaOXA-55-like strains isolated from clinical and environment sample.</title>
        <authorList>
            <person name="Ohama Y."/>
            <person name="Aoki K."/>
            <person name="Harada S."/>
            <person name="Moriya K."/>
            <person name="Ishii Y."/>
            <person name="Tateda K."/>
        </authorList>
    </citation>
    <scope>NUCLEOTIDE SEQUENCE</scope>
    <source>
        <strain evidence="1">JCM 11563</strain>
    </source>
</reference>
<keyword evidence="2" id="KW-1185">Reference proteome</keyword>
<protein>
    <submittedName>
        <fullName evidence="1">DUF2999 domain-containing protein</fullName>
    </submittedName>
</protein>
<name>A0ABQ4PNW1_9GAMM</name>
<dbReference type="Pfam" id="PF11212">
    <property type="entry name" value="DUF2999"/>
    <property type="match status" value="1"/>
</dbReference>
<organism evidence="1 2">
    <name type="scientific">Shewanella sairae</name>
    <dbReference type="NCBI Taxonomy" id="190310"/>
    <lineage>
        <taxon>Bacteria</taxon>
        <taxon>Pseudomonadati</taxon>
        <taxon>Pseudomonadota</taxon>
        <taxon>Gammaproteobacteria</taxon>
        <taxon>Alteromonadales</taxon>
        <taxon>Shewanellaceae</taxon>
        <taxon>Shewanella</taxon>
    </lineage>
</organism>
<comment type="caution">
    <text evidence="1">The sequence shown here is derived from an EMBL/GenBank/DDBJ whole genome shotgun (WGS) entry which is preliminary data.</text>
</comment>
<accession>A0ABQ4PNW1</accession>
<gene>
    <name evidence="1" type="ORF">TUM4438_35110</name>
</gene>